<dbReference type="PANTHER" id="PTHR43499:SF1">
    <property type="entry name" value="ABC TRANSPORTER I FAMILY MEMBER 1"/>
    <property type="match status" value="1"/>
</dbReference>
<dbReference type="GO" id="GO:0022857">
    <property type="term" value="F:transmembrane transporter activity"/>
    <property type="evidence" value="ECO:0007669"/>
    <property type="project" value="InterPro"/>
</dbReference>
<keyword evidence="2" id="KW-0547">Nucleotide-binding</keyword>
<keyword evidence="8" id="KW-1185">Reference proteome</keyword>
<protein>
    <recommendedName>
        <fullName evidence="9">ABC transporter domain-containing protein</fullName>
    </recommendedName>
</protein>
<evidence type="ECO:0000313" key="8">
    <source>
        <dbReference type="Proteomes" id="UP000298652"/>
    </source>
</evidence>
<keyword evidence="4" id="KW-1278">Translocase</keyword>
<dbReference type="OMA" id="WNGHAIT"/>
<dbReference type="Proteomes" id="UP000298652">
    <property type="component" value="Chromosome 5"/>
</dbReference>
<dbReference type="InterPro" id="IPR005895">
    <property type="entry name" value="ABC_transptr_haem_export_CcmA"/>
</dbReference>
<evidence type="ECO:0000313" key="7">
    <source>
        <dbReference type="EMBL" id="TKW14410.1"/>
    </source>
</evidence>
<organism evidence="7 8">
    <name type="scientific">Setaria viridis</name>
    <name type="common">Green bristlegrass</name>
    <name type="synonym">Setaria italica subsp. viridis</name>
    <dbReference type="NCBI Taxonomy" id="4556"/>
    <lineage>
        <taxon>Eukaryota</taxon>
        <taxon>Viridiplantae</taxon>
        <taxon>Streptophyta</taxon>
        <taxon>Embryophyta</taxon>
        <taxon>Tracheophyta</taxon>
        <taxon>Spermatophyta</taxon>
        <taxon>Magnoliopsida</taxon>
        <taxon>Liliopsida</taxon>
        <taxon>Poales</taxon>
        <taxon>Poaceae</taxon>
        <taxon>PACMAD clade</taxon>
        <taxon>Panicoideae</taxon>
        <taxon>Panicodae</taxon>
        <taxon>Paniceae</taxon>
        <taxon>Cenchrinae</taxon>
        <taxon>Setaria</taxon>
    </lineage>
</organism>
<feature type="compositionally biased region" description="Basic and acidic residues" evidence="6">
    <location>
        <begin position="26"/>
        <end position="47"/>
    </location>
</feature>
<dbReference type="AlphaFoldDB" id="A0A4U6UEF5"/>
<evidence type="ECO:0000256" key="5">
    <source>
        <dbReference type="ARBA" id="ARBA00023136"/>
    </source>
</evidence>
<evidence type="ECO:0008006" key="9">
    <source>
        <dbReference type="Google" id="ProtNLM"/>
    </source>
</evidence>
<accession>A0A4U6UEF5</accession>
<name>A0A4U6UEF5_SETVI</name>
<evidence type="ECO:0000256" key="1">
    <source>
        <dbReference type="ARBA" id="ARBA00022448"/>
    </source>
</evidence>
<reference evidence="7" key="1">
    <citation type="submission" date="2019-03" db="EMBL/GenBank/DDBJ databases">
        <title>WGS assembly of Setaria viridis.</title>
        <authorList>
            <person name="Huang P."/>
            <person name="Jenkins J."/>
            <person name="Grimwood J."/>
            <person name="Barry K."/>
            <person name="Healey A."/>
            <person name="Mamidi S."/>
            <person name="Sreedasyam A."/>
            <person name="Shu S."/>
            <person name="Feldman M."/>
            <person name="Wu J."/>
            <person name="Yu Y."/>
            <person name="Chen C."/>
            <person name="Johnson J."/>
            <person name="Rokhsar D."/>
            <person name="Baxter I."/>
            <person name="Schmutz J."/>
            <person name="Brutnell T."/>
            <person name="Kellogg E."/>
        </authorList>
    </citation>
    <scope>NUCLEOTIDE SEQUENCE [LARGE SCALE GENOMIC DNA]</scope>
</reference>
<dbReference type="Gramene" id="TKW14410">
    <property type="protein sequence ID" value="TKW14410"/>
    <property type="gene ID" value="SEVIR_5G165700v2"/>
</dbReference>
<dbReference type="EMBL" id="CM016556">
    <property type="protein sequence ID" value="TKW14410.1"/>
    <property type="molecule type" value="Genomic_DNA"/>
</dbReference>
<evidence type="ECO:0000256" key="2">
    <source>
        <dbReference type="ARBA" id="ARBA00022741"/>
    </source>
</evidence>
<evidence type="ECO:0000256" key="3">
    <source>
        <dbReference type="ARBA" id="ARBA00022840"/>
    </source>
</evidence>
<evidence type="ECO:0000256" key="6">
    <source>
        <dbReference type="SAM" id="MobiDB-lite"/>
    </source>
</evidence>
<sequence length="263" mass="29254">MARWRGREAGWHQGPGCSPAGGPHEGGLHGGRERRLSSEMGSQHRGEALGTRNWTGAHRRRRISDYSGSSEVLVMDGMEGGKGATVPGEAGVAYKGEEQRGHRPRWPIQMSTASAGQCILWNGHAITSLGMFQQYKLQLNWISLKDAIKEKLTVLKNVQWLELLEGKDGSSAGPTIELMGLGRLMNEKSRAASHRLPMWLLDEPSIVKDVEGTRLLEYIIAEHWKKGGIVFVAMHLPIEIEDSMSLRLPQRFPQRKTLVDLVH</sequence>
<dbReference type="GO" id="GO:0005524">
    <property type="term" value="F:ATP binding"/>
    <property type="evidence" value="ECO:0007669"/>
    <property type="project" value="UniProtKB-KW"/>
</dbReference>
<feature type="region of interest" description="Disordered" evidence="6">
    <location>
        <begin position="1"/>
        <end position="56"/>
    </location>
</feature>
<feature type="compositionally biased region" description="Basic and acidic residues" evidence="6">
    <location>
        <begin position="1"/>
        <end position="10"/>
    </location>
</feature>
<dbReference type="SUPFAM" id="SSF52540">
    <property type="entry name" value="P-loop containing nucleoside triphosphate hydrolases"/>
    <property type="match status" value="1"/>
</dbReference>
<keyword evidence="3" id="KW-0067">ATP-binding</keyword>
<proteinExistence type="predicted"/>
<dbReference type="GO" id="GO:0017004">
    <property type="term" value="P:cytochrome complex assembly"/>
    <property type="evidence" value="ECO:0007669"/>
    <property type="project" value="InterPro"/>
</dbReference>
<evidence type="ECO:0000256" key="4">
    <source>
        <dbReference type="ARBA" id="ARBA00022967"/>
    </source>
</evidence>
<keyword evidence="5" id="KW-0472">Membrane</keyword>
<dbReference type="PANTHER" id="PTHR43499">
    <property type="entry name" value="ABC TRANSPORTER I FAMILY MEMBER 1"/>
    <property type="match status" value="1"/>
</dbReference>
<gene>
    <name evidence="7" type="ORF">SEVIR_5G165700v2</name>
</gene>
<keyword evidence="1" id="KW-0813">Transport</keyword>
<dbReference type="InterPro" id="IPR027417">
    <property type="entry name" value="P-loop_NTPase"/>
</dbReference>